<protein>
    <submittedName>
        <fullName evidence="1">Uncharacterized protein</fullName>
    </submittedName>
</protein>
<keyword evidence="2" id="KW-1185">Reference proteome</keyword>
<sequence>MEIQWLPGARFDSNLVWVNGIARWFVLGVSASWCRVLLQVGERSGGFVVLLRGTVALLVRADHDGIVVQERLLPWLMVAGRRLCQWVVHAHGLLRCGGDAGLFHEA</sequence>
<dbReference type="Proteomes" id="UP000501690">
    <property type="component" value="Linkage Group LG7"/>
</dbReference>
<proteinExistence type="predicted"/>
<dbReference type="AlphaFoldDB" id="A0A4D6MFK3"/>
<evidence type="ECO:0000313" key="2">
    <source>
        <dbReference type="Proteomes" id="UP000501690"/>
    </source>
</evidence>
<name>A0A4D6MFK3_VIGUN</name>
<organism evidence="1 2">
    <name type="scientific">Vigna unguiculata</name>
    <name type="common">Cowpea</name>
    <dbReference type="NCBI Taxonomy" id="3917"/>
    <lineage>
        <taxon>Eukaryota</taxon>
        <taxon>Viridiplantae</taxon>
        <taxon>Streptophyta</taxon>
        <taxon>Embryophyta</taxon>
        <taxon>Tracheophyta</taxon>
        <taxon>Spermatophyta</taxon>
        <taxon>Magnoliopsida</taxon>
        <taxon>eudicotyledons</taxon>
        <taxon>Gunneridae</taxon>
        <taxon>Pentapetalae</taxon>
        <taxon>rosids</taxon>
        <taxon>fabids</taxon>
        <taxon>Fabales</taxon>
        <taxon>Fabaceae</taxon>
        <taxon>Papilionoideae</taxon>
        <taxon>50 kb inversion clade</taxon>
        <taxon>NPAAA clade</taxon>
        <taxon>indigoferoid/millettioid clade</taxon>
        <taxon>Phaseoleae</taxon>
        <taxon>Vigna</taxon>
    </lineage>
</organism>
<accession>A0A4D6MFK3</accession>
<dbReference type="EMBL" id="CP039351">
    <property type="protein sequence ID" value="QCE00146.1"/>
    <property type="molecule type" value="Genomic_DNA"/>
</dbReference>
<gene>
    <name evidence="1" type="ORF">DEO72_LG7g1432</name>
</gene>
<reference evidence="1 2" key="1">
    <citation type="submission" date="2019-04" db="EMBL/GenBank/DDBJ databases">
        <title>An improved genome assembly and genetic linkage map for asparagus bean, Vigna unguiculata ssp. sesquipedialis.</title>
        <authorList>
            <person name="Xia Q."/>
            <person name="Zhang R."/>
            <person name="Dong Y."/>
        </authorList>
    </citation>
    <scope>NUCLEOTIDE SEQUENCE [LARGE SCALE GENOMIC DNA]</scope>
    <source>
        <tissue evidence="1">Leaf</tissue>
    </source>
</reference>
<evidence type="ECO:0000313" key="1">
    <source>
        <dbReference type="EMBL" id="QCE00146.1"/>
    </source>
</evidence>